<dbReference type="CDD" id="cd02221">
    <property type="entry name" value="cupin_TM1287-like"/>
    <property type="match status" value="1"/>
</dbReference>
<dbReference type="EMBL" id="DVGK01000097">
    <property type="protein sequence ID" value="HIR13961.1"/>
    <property type="molecule type" value="Genomic_DNA"/>
</dbReference>
<organism evidence="3 4">
    <name type="scientific">Candidatus Choladousia intestinavium</name>
    <dbReference type="NCBI Taxonomy" id="2840727"/>
    <lineage>
        <taxon>Bacteria</taxon>
        <taxon>Bacillati</taxon>
        <taxon>Bacillota</taxon>
        <taxon>Clostridia</taxon>
        <taxon>Lachnospirales</taxon>
        <taxon>Lachnospiraceae</taxon>
        <taxon>Lachnospiraceae incertae sedis</taxon>
        <taxon>Candidatus Choladousia</taxon>
    </lineage>
</organism>
<comment type="caution">
    <text evidence="3">The sequence shown here is derived from an EMBL/GenBank/DDBJ whole genome shotgun (WGS) entry which is preliminary data.</text>
</comment>
<evidence type="ECO:0000259" key="2">
    <source>
        <dbReference type="Pfam" id="PF07883"/>
    </source>
</evidence>
<accession>A0A9D1ACH0</accession>
<dbReference type="SUPFAM" id="SSF51182">
    <property type="entry name" value="RmlC-like cupins"/>
    <property type="match status" value="1"/>
</dbReference>
<dbReference type="InterPro" id="IPR051610">
    <property type="entry name" value="GPI/OXD"/>
</dbReference>
<dbReference type="Pfam" id="PF07883">
    <property type="entry name" value="Cupin_2"/>
    <property type="match status" value="1"/>
</dbReference>
<dbReference type="Gene3D" id="2.60.120.10">
    <property type="entry name" value="Jelly Rolls"/>
    <property type="match status" value="1"/>
</dbReference>
<reference evidence="3" key="2">
    <citation type="journal article" date="2021" name="PeerJ">
        <title>Extensive microbial diversity within the chicken gut microbiome revealed by metagenomics and culture.</title>
        <authorList>
            <person name="Gilroy R."/>
            <person name="Ravi A."/>
            <person name="Getino M."/>
            <person name="Pursley I."/>
            <person name="Horton D.L."/>
            <person name="Alikhan N.F."/>
            <person name="Baker D."/>
            <person name="Gharbi K."/>
            <person name="Hall N."/>
            <person name="Watson M."/>
            <person name="Adriaenssens E.M."/>
            <person name="Foster-Nyarko E."/>
            <person name="Jarju S."/>
            <person name="Secka A."/>
            <person name="Antonio M."/>
            <person name="Oren A."/>
            <person name="Chaudhuri R.R."/>
            <person name="La Ragione R."/>
            <person name="Hildebrand F."/>
            <person name="Pallen M.J."/>
        </authorList>
    </citation>
    <scope>NUCLEOTIDE SEQUENCE</scope>
    <source>
        <strain evidence="3">ChiSjej4B22-8148</strain>
    </source>
</reference>
<gene>
    <name evidence="3" type="ORF">IAB31_08575</name>
</gene>
<dbReference type="PANTHER" id="PTHR35848:SF6">
    <property type="entry name" value="CUPIN TYPE-2 DOMAIN-CONTAINING PROTEIN"/>
    <property type="match status" value="1"/>
</dbReference>
<protein>
    <submittedName>
        <fullName evidence="3">Cupin domain-containing protein</fullName>
    </submittedName>
</protein>
<sequence length="113" mass="12278">MIRKTTVQKVEGLRGGKGVAEIHHIVSKEELNGHGSMYAMVKLGPGCSIGYHQHIGNTEPYFILKGKGTFVDNDGSRTEVGPGDVCCIEVGQSHAMENNSDEDLIMMALVYNE</sequence>
<evidence type="ECO:0000256" key="1">
    <source>
        <dbReference type="ARBA" id="ARBA00022723"/>
    </source>
</evidence>
<proteinExistence type="predicted"/>
<dbReference type="AlphaFoldDB" id="A0A9D1ACH0"/>
<feature type="domain" description="Cupin type-2" evidence="2">
    <location>
        <begin position="40"/>
        <end position="108"/>
    </location>
</feature>
<dbReference type="Proteomes" id="UP000886757">
    <property type="component" value="Unassembled WGS sequence"/>
</dbReference>
<dbReference type="InterPro" id="IPR011051">
    <property type="entry name" value="RmlC_Cupin_sf"/>
</dbReference>
<keyword evidence="1" id="KW-0479">Metal-binding</keyword>
<name>A0A9D1ACH0_9FIRM</name>
<dbReference type="GO" id="GO:0046872">
    <property type="term" value="F:metal ion binding"/>
    <property type="evidence" value="ECO:0007669"/>
    <property type="project" value="UniProtKB-KW"/>
</dbReference>
<evidence type="ECO:0000313" key="3">
    <source>
        <dbReference type="EMBL" id="HIR13961.1"/>
    </source>
</evidence>
<dbReference type="InterPro" id="IPR013096">
    <property type="entry name" value="Cupin_2"/>
</dbReference>
<dbReference type="PANTHER" id="PTHR35848">
    <property type="entry name" value="OXALATE-BINDING PROTEIN"/>
    <property type="match status" value="1"/>
</dbReference>
<reference evidence="3" key="1">
    <citation type="submission" date="2020-10" db="EMBL/GenBank/DDBJ databases">
        <authorList>
            <person name="Gilroy R."/>
        </authorList>
    </citation>
    <scope>NUCLEOTIDE SEQUENCE</scope>
    <source>
        <strain evidence="3">ChiSjej4B22-8148</strain>
    </source>
</reference>
<evidence type="ECO:0000313" key="4">
    <source>
        <dbReference type="Proteomes" id="UP000886757"/>
    </source>
</evidence>
<dbReference type="InterPro" id="IPR014710">
    <property type="entry name" value="RmlC-like_jellyroll"/>
</dbReference>